<evidence type="ECO:0000256" key="1">
    <source>
        <dbReference type="SAM" id="MobiDB-lite"/>
    </source>
</evidence>
<feature type="region of interest" description="Disordered" evidence="1">
    <location>
        <begin position="132"/>
        <end position="157"/>
    </location>
</feature>
<organism evidence="2 3">
    <name type="scientific">Brachionus calyciflorus</name>
    <dbReference type="NCBI Taxonomy" id="104777"/>
    <lineage>
        <taxon>Eukaryota</taxon>
        <taxon>Metazoa</taxon>
        <taxon>Spiralia</taxon>
        <taxon>Gnathifera</taxon>
        <taxon>Rotifera</taxon>
        <taxon>Eurotatoria</taxon>
        <taxon>Monogononta</taxon>
        <taxon>Pseudotrocha</taxon>
        <taxon>Ploima</taxon>
        <taxon>Brachionidae</taxon>
        <taxon>Brachionus</taxon>
    </lineage>
</organism>
<gene>
    <name evidence="2" type="ORF">OXX778_LOCUS14591</name>
</gene>
<name>A0A814EC36_9BILA</name>
<accession>A0A814EC36</accession>
<dbReference type="Proteomes" id="UP000663879">
    <property type="component" value="Unassembled WGS sequence"/>
</dbReference>
<protein>
    <submittedName>
        <fullName evidence="2">Uncharacterized protein</fullName>
    </submittedName>
</protein>
<dbReference type="AlphaFoldDB" id="A0A814EC36"/>
<proteinExistence type="predicted"/>
<sequence>MSEYTIAVTIQHFKRITETLAVDKSNKDKFHIRGNYISFIEPYINSHEQLNVKLKPSNAVIYKIIERESTPYLRINANFTLCSETNKYLILIKDKPNENEQKEKRETIAKEIDTKYSGSSKKYRLDQLSKGFEPSTEEAYHETSSTQDKEENHSIKILPNNEKERPKYSFDYLANVITVGETIKNFIKGQVLNTEYSQQKEANYSVNGYILSSNDLMILEKKKAWLNEGIIEAYVSLFSNPNDTFIIASSTAYQILINANMSTGEFYCLDPKQQKTENEAISFKNWVDFMSSKEITTEWRIRKKENRSRQKQLEVIVNEGRIYQL</sequence>
<dbReference type="EMBL" id="CAJNOC010003030">
    <property type="protein sequence ID" value="CAF0964375.1"/>
    <property type="molecule type" value="Genomic_DNA"/>
</dbReference>
<comment type="caution">
    <text evidence="2">The sequence shown here is derived from an EMBL/GenBank/DDBJ whole genome shotgun (WGS) entry which is preliminary data.</text>
</comment>
<keyword evidence="3" id="KW-1185">Reference proteome</keyword>
<evidence type="ECO:0000313" key="3">
    <source>
        <dbReference type="Proteomes" id="UP000663879"/>
    </source>
</evidence>
<reference evidence="2" key="1">
    <citation type="submission" date="2021-02" db="EMBL/GenBank/DDBJ databases">
        <authorList>
            <person name="Nowell W R."/>
        </authorList>
    </citation>
    <scope>NUCLEOTIDE SEQUENCE</scope>
    <source>
        <strain evidence="2">Ploen Becks lab</strain>
    </source>
</reference>
<dbReference type="OrthoDB" id="10615472at2759"/>
<evidence type="ECO:0000313" key="2">
    <source>
        <dbReference type="EMBL" id="CAF0964375.1"/>
    </source>
</evidence>